<keyword evidence="6 7" id="KW-0472">Membrane</keyword>
<reference evidence="10" key="1">
    <citation type="journal article" date="2019" name="Int. J. Syst. Evol. Microbiol.">
        <title>The Global Catalogue of Microorganisms (GCM) 10K type strain sequencing project: providing services to taxonomists for standard genome sequencing and annotation.</title>
        <authorList>
            <consortium name="The Broad Institute Genomics Platform"/>
            <consortium name="The Broad Institute Genome Sequencing Center for Infectious Disease"/>
            <person name="Wu L."/>
            <person name="Ma J."/>
        </authorList>
    </citation>
    <scope>NUCLEOTIDE SEQUENCE [LARGE SCALE GENOMIC DNA]</scope>
    <source>
        <strain evidence="10">KCTC 22437</strain>
    </source>
</reference>
<gene>
    <name evidence="9" type="ORF">ACFS5N_10900</name>
</gene>
<feature type="transmembrane region" description="Helical" evidence="7">
    <location>
        <begin position="112"/>
        <end position="132"/>
    </location>
</feature>
<dbReference type="EMBL" id="JBHUPD010000002">
    <property type="protein sequence ID" value="MFD2872978.1"/>
    <property type="molecule type" value="Genomic_DNA"/>
</dbReference>
<proteinExistence type="inferred from homology"/>
<feature type="transmembrane region" description="Helical" evidence="7">
    <location>
        <begin position="174"/>
        <end position="198"/>
    </location>
</feature>
<feature type="transmembrane region" description="Helical" evidence="7">
    <location>
        <begin position="144"/>
        <end position="162"/>
    </location>
</feature>
<dbReference type="PANTHER" id="PTHR43731">
    <property type="entry name" value="RHOMBOID PROTEASE"/>
    <property type="match status" value="1"/>
</dbReference>
<accession>A0ABW5YCB6</accession>
<evidence type="ECO:0000256" key="7">
    <source>
        <dbReference type="SAM" id="Phobius"/>
    </source>
</evidence>
<dbReference type="EC" id="3.4.21.-" evidence="9"/>
<dbReference type="Pfam" id="PF01694">
    <property type="entry name" value="Rhomboid"/>
    <property type="match status" value="1"/>
</dbReference>
<evidence type="ECO:0000256" key="4">
    <source>
        <dbReference type="ARBA" id="ARBA00022801"/>
    </source>
</evidence>
<keyword evidence="4 9" id="KW-0378">Hydrolase</keyword>
<feature type="transmembrane region" description="Helical" evidence="7">
    <location>
        <begin position="6"/>
        <end position="27"/>
    </location>
</feature>
<dbReference type="InterPro" id="IPR022764">
    <property type="entry name" value="Peptidase_S54_rhomboid_dom"/>
</dbReference>
<evidence type="ECO:0000256" key="3">
    <source>
        <dbReference type="ARBA" id="ARBA00022692"/>
    </source>
</evidence>
<keyword evidence="10" id="KW-1185">Reference proteome</keyword>
<keyword evidence="9" id="KW-0645">Protease</keyword>
<name>A0ABW5YCB6_9SPHI</name>
<dbReference type="InterPro" id="IPR050925">
    <property type="entry name" value="Rhomboid_protease_S54"/>
</dbReference>
<organism evidence="9 10">
    <name type="scientific">Mucilaginibacter ximonensis</name>
    <dbReference type="NCBI Taxonomy" id="538021"/>
    <lineage>
        <taxon>Bacteria</taxon>
        <taxon>Pseudomonadati</taxon>
        <taxon>Bacteroidota</taxon>
        <taxon>Sphingobacteriia</taxon>
        <taxon>Sphingobacteriales</taxon>
        <taxon>Sphingobacteriaceae</taxon>
        <taxon>Mucilaginibacter</taxon>
    </lineage>
</organism>
<comment type="caution">
    <text evidence="9">The sequence shown here is derived from an EMBL/GenBank/DDBJ whole genome shotgun (WGS) entry which is preliminary data.</text>
</comment>
<dbReference type="RefSeq" id="WP_377185238.1">
    <property type="nucleotide sequence ID" value="NZ_JBHUPD010000002.1"/>
</dbReference>
<dbReference type="GO" id="GO:0006508">
    <property type="term" value="P:proteolysis"/>
    <property type="evidence" value="ECO:0007669"/>
    <property type="project" value="UniProtKB-KW"/>
</dbReference>
<keyword evidence="3 7" id="KW-0812">Transmembrane</keyword>
<comment type="similarity">
    <text evidence="2">Belongs to the peptidase S54 family.</text>
</comment>
<evidence type="ECO:0000313" key="10">
    <source>
        <dbReference type="Proteomes" id="UP001597557"/>
    </source>
</evidence>
<evidence type="ECO:0000256" key="1">
    <source>
        <dbReference type="ARBA" id="ARBA00004141"/>
    </source>
</evidence>
<dbReference type="GO" id="GO:0008233">
    <property type="term" value="F:peptidase activity"/>
    <property type="evidence" value="ECO:0007669"/>
    <property type="project" value="UniProtKB-KW"/>
</dbReference>
<protein>
    <submittedName>
        <fullName evidence="9">Rhomboid family intramembrane serine protease</fullName>
        <ecNumber evidence="9">3.4.21.-</ecNumber>
    </submittedName>
</protein>
<dbReference type="Proteomes" id="UP001597557">
    <property type="component" value="Unassembled WGS sequence"/>
</dbReference>
<keyword evidence="5 7" id="KW-1133">Transmembrane helix</keyword>
<feature type="domain" description="Peptidase S54 rhomboid" evidence="8">
    <location>
        <begin position="46"/>
        <end position="189"/>
    </location>
</feature>
<feature type="transmembrane region" description="Helical" evidence="7">
    <location>
        <begin position="81"/>
        <end position="100"/>
    </location>
</feature>
<evidence type="ECO:0000256" key="5">
    <source>
        <dbReference type="ARBA" id="ARBA00022989"/>
    </source>
</evidence>
<dbReference type="InterPro" id="IPR035952">
    <property type="entry name" value="Rhomboid-like_sf"/>
</dbReference>
<evidence type="ECO:0000256" key="2">
    <source>
        <dbReference type="ARBA" id="ARBA00009045"/>
    </source>
</evidence>
<comment type="subcellular location">
    <subcellularLocation>
        <location evidence="1">Membrane</location>
        <topology evidence="1">Multi-pass membrane protein</topology>
    </subcellularLocation>
</comment>
<dbReference type="SUPFAM" id="SSF144091">
    <property type="entry name" value="Rhomboid-like"/>
    <property type="match status" value="1"/>
</dbReference>
<evidence type="ECO:0000256" key="6">
    <source>
        <dbReference type="ARBA" id="ARBA00023136"/>
    </source>
</evidence>
<dbReference type="Gene3D" id="1.20.1540.10">
    <property type="entry name" value="Rhomboid-like"/>
    <property type="match status" value="1"/>
</dbReference>
<evidence type="ECO:0000259" key="8">
    <source>
        <dbReference type="Pfam" id="PF01694"/>
    </source>
</evidence>
<dbReference type="PANTHER" id="PTHR43731:SF14">
    <property type="entry name" value="PRESENILIN-ASSOCIATED RHOMBOID-LIKE PROTEIN, MITOCHONDRIAL"/>
    <property type="match status" value="1"/>
</dbReference>
<sequence length="210" mass="23884">MIEILHQAPIACFIFAITLFTSIMAFSNPDWFGKMMFHPYSVYRREKVHTFITSGLIHHDYMHLAFNMISFYSFAFMLEQIIGHWQFGLLYVVSLIVSDLPSLVKHKNDWNYYSLGASGAISAVVFSFIMYAPMAMMLILPLPFQIPAIVFGVIYLVYCHFASKHARDNINHDAHLFGAFCGIGITLILNPGVAPMFIHQVSEGVRSLLH</sequence>
<evidence type="ECO:0000313" key="9">
    <source>
        <dbReference type="EMBL" id="MFD2872978.1"/>
    </source>
</evidence>